<name>Q103A9_NCDV</name>
<gene>
    <name evidence="2" type="primary">NP</name>
</gene>
<keyword evidence="2" id="KW-0543">Viral nucleoprotein</keyword>
<dbReference type="GO" id="GO:0019013">
    <property type="term" value="C:viral nucleocapsid"/>
    <property type="evidence" value="ECO:0007669"/>
    <property type="project" value="UniProtKB-KW"/>
</dbReference>
<evidence type="ECO:0000313" key="2">
    <source>
        <dbReference type="EMBL" id="AAZ75995.1"/>
    </source>
</evidence>
<feature type="non-terminal residue" evidence="2">
    <location>
        <position position="30"/>
    </location>
</feature>
<protein>
    <submittedName>
        <fullName evidence="2">Nucleocapsid protein</fullName>
    </submittedName>
</protein>
<reference evidence="2" key="1">
    <citation type="journal article" date="2006" name="Virus Res.">
        <title>Third genome size category of avian paramyxovirus serotype 1 (Newcastle disease virus) and evolutionary implications.</title>
        <authorList>
            <person name="Czegledi A."/>
            <person name="Ujvari D."/>
            <person name="Somogyi E."/>
            <person name="Wehmann E."/>
            <person name="Werner O."/>
            <person name="Lomniczi B."/>
        </authorList>
    </citation>
    <scope>NUCLEOTIDE SEQUENCE</scope>
    <source>
        <strain evidence="2">BG-13/69</strain>
    </source>
</reference>
<sequence length="30" mass="3445">KPSLLPQIHPNTLTRSRPLDLRPYMTTPSN</sequence>
<organism evidence="2">
    <name type="scientific">Avian paramyxovirus 1</name>
    <name type="common">NDV</name>
    <name type="synonym">Avian orthoavulavirus 1</name>
    <dbReference type="NCBI Taxonomy" id="2560319"/>
    <lineage>
        <taxon>Viruses</taxon>
        <taxon>Riboviria</taxon>
        <taxon>Orthornavirae</taxon>
        <taxon>Negarnaviricota</taxon>
        <taxon>Haploviricotina</taxon>
        <taxon>Monjiviricetes</taxon>
        <taxon>Mononegavirales</taxon>
        <taxon>Paramyxoviridae</taxon>
        <taxon>Avulavirinae</taxon>
        <taxon>Orthoavulavirus</taxon>
        <taxon>Orthoavulavirus javaense</taxon>
    </lineage>
</organism>
<keyword evidence="2" id="KW-0946">Virion</keyword>
<proteinExistence type="predicted"/>
<dbReference type="EMBL" id="DQ096607">
    <property type="protein sequence ID" value="AAZ75995.1"/>
    <property type="molecule type" value="Genomic_RNA"/>
</dbReference>
<evidence type="ECO:0000256" key="1">
    <source>
        <dbReference type="SAM" id="MobiDB-lite"/>
    </source>
</evidence>
<feature type="region of interest" description="Disordered" evidence="1">
    <location>
        <begin position="1"/>
        <end position="30"/>
    </location>
</feature>
<accession>Q103A9</accession>
<feature type="non-terminal residue" evidence="2">
    <location>
        <position position="1"/>
    </location>
</feature>